<dbReference type="GO" id="GO:0009423">
    <property type="term" value="P:chorismate biosynthetic process"/>
    <property type="evidence" value="ECO:0007669"/>
    <property type="project" value="UniProtKB-UniRule"/>
</dbReference>
<evidence type="ECO:0000256" key="1">
    <source>
        <dbReference type="ARBA" id="ARBA00004842"/>
    </source>
</evidence>
<dbReference type="SUPFAM" id="SSF52540">
    <property type="entry name" value="P-loop containing nucleoside triphosphate hydrolases"/>
    <property type="match status" value="1"/>
</dbReference>
<evidence type="ECO:0000313" key="12">
    <source>
        <dbReference type="EMBL" id="GBL45342.1"/>
    </source>
</evidence>
<keyword evidence="11" id="KW-0460">Magnesium</keyword>
<evidence type="ECO:0000313" key="13">
    <source>
        <dbReference type="Proteomes" id="UP000286806"/>
    </source>
</evidence>
<dbReference type="HAMAP" id="MF_00109">
    <property type="entry name" value="Shikimate_kinase"/>
    <property type="match status" value="1"/>
</dbReference>
<comment type="subcellular location">
    <subcellularLocation>
        <location evidence="11">Cytoplasm</location>
    </subcellularLocation>
</comment>
<dbReference type="Proteomes" id="UP000286806">
    <property type="component" value="Unassembled WGS sequence"/>
</dbReference>
<dbReference type="GO" id="GO:0004765">
    <property type="term" value="F:shikimate kinase activity"/>
    <property type="evidence" value="ECO:0007669"/>
    <property type="project" value="UniProtKB-UniRule"/>
</dbReference>
<feature type="binding site" evidence="11">
    <location>
        <position position="98"/>
    </location>
    <ligand>
        <name>substrate</name>
    </ligand>
</feature>
<keyword evidence="8 11" id="KW-0067">ATP-binding</keyword>
<evidence type="ECO:0000256" key="7">
    <source>
        <dbReference type="ARBA" id="ARBA00022777"/>
    </source>
</evidence>
<dbReference type="EMBL" id="BGOW01000010">
    <property type="protein sequence ID" value="GBL45342.1"/>
    <property type="molecule type" value="Genomic_DNA"/>
</dbReference>
<keyword evidence="6 11" id="KW-0547">Nucleotide-binding</keyword>
<keyword evidence="7 11" id="KW-0418">Kinase</keyword>
<organism evidence="12 13">
    <name type="scientific">Sulfuriferula multivorans</name>
    <dbReference type="NCBI Taxonomy" id="1559896"/>
    <lineage>
        <taxon>Bacteria</taxon>
        <taxon>Pseudomonadati</taxon>
        <taxon>Pseudomonadota</taxon>
        <taxon>Betaproteobacteria</taxon>
        <taxon>Nitrosomonadales</taxon>
        <taxon>Sulfuricellaceae</taxon>
        <taxon>Sulfuriferula</taxon>
    </lineage>
</organism>
<dbReference type="GO" id="GO:0005829">
    <property type="term" value="C:cytosol"/>
    <property type="evidence" value="ECO:0007669"/>
    <property type="project" value="TreeGrafter"/>
</dbReference>
<feature type="binding site" evidence="11">
    <location>
        <position position="172"/>
    </location>
    <ligand>
        <name>ATP</name>
        <dbReference type="ChEBI" id="CHEBI:30616"/>
    </ligand>
</feature>
<dbReference type="GO" id="GO:0000287">
    <property type="term" value="F:magnesium ion binding"/>
    <property type="evidence" value="ECO:0007669"/>
    <property type="project" value="UniProtKB-UniRule"/>
</dbReference>
<sequence>MARLGSSVSFRYNPAMTDKHTNIILVGLMGAGKTTVGKLLARHLDKCFYDSDHELVRRNGVTIPVIFEVEGEAGFRRREEAVIDELSSLDNVVLATGGGAVLSAQTRALLKSRGTVVYLRGAVEELWQRTRHDRNRPLLQTADPKARLRELYTERDPLYREVADVVIDTSRQNVNALVRQLEQKLAGLPD</sequence>
<keyword evidence="13" id="KW-1185">Reference proteome</keyword>
<dbReference type="GO" id="GO:0008652">
    <property type="term" value="P:amino acid biosynthetic process"/>
    <property type="evidence" value="ECO:0007669"/>
    <property type="project" value="UniProtKB-KW"/>
</dbReference>
<comment type="function">
    <text evidence="11">Catalyzes the specific phosphorylation of the 3-hydroxyl group of shikimic acid using ATP as a cosubstrate.</text>
</comment>
<comment type="catalytic activity">
    <reaction evidence="10 11">
        <text>shikimate + ATP = 3-phosphoshikimate + ADP + H(+)</text>
        <dbReference type="Rhea" id="RHEA:13121"/>
        <dbReference type="ChEBI" id="CHEBI:15378"/>
        <dbReference type="ChEBI" id="CHEBI:30616"/>
        <dbReference type="ChEBI" id="CHEBI:36208"/>
        <dbReference type="ChEBI" id="CHEBI:145989"/>
        <dbReference type="ChEBI" id="CHEBI:456216"/>
        <dbReference type="EC" id="2.7.1.71"/>
    </reaction>
</comment>
<dbReference type="GO" id="GO:0005524">
    <property type="term" value="F:ATP binding"/>
    <property type="evidence" value="ECO:0007669"/>
    <property type="project" value="UniProtKB-UniRule"/>
</dbReference>
<keyword evidence="4 11" id="KW-0028">Amino-acid biosynthesis</keyword>
<dbReference type="InterPro" id="IPR031322">
    <property type="entry name" value="Shikimate/glucono_kinase"/>
</dbReference>
<feature type="binding site" evidence="11">
    <location>
        <position position="34"/>
    </location>
    <ligand>
        <name>Mg(2+)</name>
        <dbReference type="ChEBI" id="CHEBI:18420"/>
    </ligand>
</feature>
<evidence type="ECO:0000256" key="11">
    <source>
        <dbReference type="HAMAP-Rule" id="MF_00109"/>
    </source>
</evidence>
<dbReference type="PANTHER" id="PTHR21087:SF16">
    <property type="entry name" value="SHIKIMATE KINASE 1, CHLOROPLASTIC"/>
    <property type="match status" value="1"/>
</dbReference>
<evidence type="ECO:0000256" key="4">
    <source>
        <dbReference type="ARBA" id="ARBA00022605"/>
    </source>
</evidence>
<feature type="binding site" evidence="11">
    <location>
        <position position="52"/>
    </location>
    <ligand>
        <name>substrate</name>
    </ligand>
</feature>
<dbReference type="Pfam" id="PF01202">
    <property type="entry name" value="SKI"/>
    <property type="match status" value="1"/>
</dbReference>
<proteinExistence type="inferred from homology"/>
<evidence type="ECO:0000256" key="2">
    <source>
        <dbReference type="ARBA" id="ARBA00006997"/>
    </source>
</evidence>
<keyword evidence="11" id="KW-0963">Cytoplasm</keyword>
<comment type="subunit">
    <text evidence="11">Monomer.</text>
</comment>
<dbReference type="PANTHER" id="PTHR21087">
    <property type="entry name" value="SHIKIMATE KINASE"/>
    <property type="match status" value="1"/>
</dbReference>
<dbReference type="UniPathway" id="UPA00053">
    <property type="reaction ID" value="UER00088"/>
</dbReference>
<dbReference type="PRINTS" id="PR01100">
    <property type="entry name" value="SHIKIMTKNASE"/>
</dbReference>
<dbReference type="InterPro" id="IPR023000">
    <property type="entry name" value="Shikimate_kinase_CS"/>
</dbReference>
<protein>
    <recommendedName>
        <fullName evidence="3 11">Shikimate kinase</fullName>
        <shortName evidence="11">SK</shortName>
        <ecNumber evidence="3 11">2.7.1.71</ecNumber>
    </recommendedName>
</protein>
<dbReference type="EC" id="2.7.1.71" evidence="3 11"/>
<dbReference type="AlphaFoldDB" id="A0A401JCE4"/>
<evidence type="ECO:0000256" key="5">
    <source>
        <dbReference type="ARBA" id="ARBA00022679"/>
    </source>
</evidence>
<dbReference type="InterPro" id="IPR027417">
    <property type="entry name" value="P-loop_NTPase"/>
</dbReference>
<dbReference type="InterPro" id="IPR000623">
    <property type="entry name" value="Shikimate_kinase/TSH1"/>
</dbReference>
<feature type="binding site" evidence="11">
    <location>
        <position position="76"/>
    </location>
    <ligand>
        <name>substrate</name>
    </ligand>
</feature>
<comment type="caution">
    <text evidence="12">The sequence shown here is derived from an EMBL/GenBank/DDBJ whole genome shotgun (WGS) entry which is preliminary data.</text>
</comment>
<dbReference type="GO" id="GO:0009073">
    <property type="term" value="P:aromatic amino acid family biosynthetic process"/>
    <property type="evidence" value="ECO:0007669"/>
    <property type="project" value="UniProtKB-KW"/>
</dbReference>
<comment type="cofactor">
    <cofactor evidence="11">
        <name>Mg(2+)</name>
        <dbReference type="ChEBI" id="CHEBI:18420"/>
    </cofactor>
    <text evidence="11">Binds 1 Mg(2+) ion per subunit.</text>
</comment>
<feature type="binding site" evidence="11">
    <location>
        <position position="155"/>
    </location>
    <ligand>
        <name>substrate</name>
    </ligand>
</feature>
<dbReference type="PROSITE" id="PS01128">
    <property type="entry name" value="SHIKIMATE_KINASE"/>
    <property type="match status" value="1"/>
</dbReference>
<keyword evidence="11" id="KW-0479">Metal-binding</keyword>
<accession>A0A401JCE4</accession>
<evidence type="ECO:0000256" key="3">
    <source>
        <dbReference type="ARBA" id="ARBA00012154"/>
    </source>
</evidence>
<name>A0A401JCE4_9PROT</name>
<keyword evidence="9 11" id="KW-0057">Aromatic amino acid biosynthesis</keyword>
<reference evidence="12 13" key="1">
    <citation type="journal article" date="2019" name="Front. Microbiol.">
        <title>Genomes of Neutrophilic Sulfur-Oxidizing Chemolithoautotrophs Representing 9 Proteobacterial Species From 8 Genera.</title>
        <authorList>
            <person name="Watanabe T."/>
            <person name="Kojima H."/>
            <person name="Umezawa K."/>
            <person name="Hori C."/>
            <person name="Takasuka T.E."/>
            <person name="Kato Y."/>
            <person name="Fukui M."/>
        </authorList>
    </citation>
    <scope>NUCLEOTIDE SEQUENCE [LARGE SCALE GENOMIC DNA]</scope>
    <source>
        <strain evidence="12 13">TTN</strain>
    </source>
</reference>
<feature type="binding site" evidence="11">
    <location>
        <begin position="30"/>
        <end position="35"/>
    </location>
    <ligand>
        <name>ATP</name>
        <dbReference type="ChEBI" id="CHEBI:30616"/>
    </ligand>
</feature>
<dbReference type="Gene3D" id="3.40.50.300">
    <property type="entry name" value="P-loop containing nucleotide triphosphate hydrolases"/>
    <property type="match status" value="1"/>
</dbReference>
<dbReference type="CDD" id="cd00464">
    <property type="entry name" value="SK"/>
    <property type="match status" value="1"/>
</dbReference>
<feature type="binding site" evidence="11">
    <location>
        <position position="136"/>
    </location>
    <ligand>
        <name>ATP</name>
        <dbReference type="ChEBI" id="CHEBI:30616"/>
    </ligand>
</feature>
<comment type="pathway">
    <text evidence="1 11">Metabolic intermediate biosynthesis; chorismate biosynthesis; chorismate from D-erythrose 4-phosphate and phosphoenolpyruvate: step 5/7.</text>
</comment>
<evidence type="ECO:0000256" key="8">
    <source>
        <dbReference type="ARBA" id="ARBA00022840"/>
    </source>
</evidence>
<evidence type="ECO:0000256" key="9">
    <source>
        <dbReference type="ARBA" id="ARBA00023141"/>
    </source>
</evidence>
<gene>
    <name evidence="11" type="primary">aroK</name>
    <name evidence="12" type="ORF">SFMTTN_1149</name>
</gene>
<comment type="similarity">
    <text evidence="2 11">Belongs to the shikimate kinase family.</text>
</comment>
<evidence type="ECO:0000256" key="6">
    <source>
        <dbReference type="ARBA" id="ARBA00022741"/>
    </source>
</evidence>
<evidence type="ECO:0000256" key="10">
    <source>
        <dbReference type="ARBA" id="ARBA00048567"/>
    </source>
</evidence>
<keyword evidence="5 11" id="KW-0808">Transferase</keyword>